<feature type="transmembrane region" description="Helical" evidence="1">
    <location>
        <begin position="90"/>
        <end position="115"/>
    </location>
</feature>
<keyword evidence="1" id="KW-0812">Transmembrane</keyword>
<name>A0A8B2NCG3_9HYPH</name>
<dbReference type="OrthoDB" id="8447539at2"/>
<reference evidence="2 3" key="1">
    <citation type="submission" date="2018-05" db="EMBL/GenBank/DDBJ databases">
        <title>Acuticoccus sediminis sp. nov., isolated from deep-sea sediment of Indian Ocean.</title>
        <authorList>
            <person name="Liu X."/>
            <person name="Lai Q."/>
            <person name="Du Y."/>
            <person name="Sun F."/>
            <person name="Zhang X."/>
            <person name="Wang S."/>
            <person name="Shao Z."/>
        </authorList>
    </citation>
    <scope>NUCLEOTIDE SEQUENCE [LARGE SCALE GENOMIC DNA]</scope>
    <source>
        <strain evidence="2 3">PTG4-2</strain>
    </source>
</reference>
<organism evidence="2 3">
    <name type="scientific">Acuticoccus sediminis</name>
    <dbReference type="NCBI Taxonomy" id="2184697"/>
    <lineage>
        <taxon>Bacteria</taxon>
        <taxon>Pseudomonadati</taxon>
        <taxon>Pseudomonadota</taxon>
        <taxon>Alphaproteobacteria</taxon>
        <taxon>Hyphomicrobiales</taxon>
        <taxon>Amorphaceae</taxon>
        <taxon>Acuticoccus</taxon>
    </lineage>
</organism>
<keyword evidence="1" id="KW-1133">Transmembrane helix</keyword>
<dbReference type="RefSeq" id="WP_111352739.1">
    <property type="nucleotide sequence ID" value="NZ_QHHQ01000020.1"/>
</dbReference>
<accession>A0A8B2NCG3</accession>
<dbReference type="AlphaFoldDB" id="A0A8B2NCG3"/>
<evidence type="ECO:0000313" key="2">
    <source>
        <dbReference type="EMBL" id="RAH95896.1"/>
    </source>
</evidence>
<dbReference type="EMBL" id="QHHQ01000020">
    <property type="protein sequence ID" value="RAH95896.1"/>
    <property type="molecule type" value="Genomic_DNA"/>
</dbReference>
<feature type="transmembrane region" description="Helical" evidence="1">
    <location>
        <begin position="62"/>
        <end position="83"/>
    </location>
</feature>
<evidence type="ECO:0000313" key="3">
    <source>
        <dbReference type="Proteomes" id="UP000249590"/>
    </source>
</evidence>
<evidence type="ECO:0000256" key="1">
    <source>
        <dbReference type="SAM" id="Phobius"/>
    </source>
</evidence>
<proteinExistence type="predicted"/>
<protein>
    <submittedName>
        <fullName evidence="2">Uncharacterized protein</fullName>
    </submittedName>
</protein>
<dbReference type="Proteomes" id="UP000249590">
    <property type="component" value="Unassembled WGS sequence"/>
</dbReference>
<keyword evidence="3" id="KW-1185">Reference proteome</keyword>
<keyword evidence="1" id="KW-0472">Membrane</keyword>
<comment type="caution">
    <text evidence="2">The sequence shown here is derived from an EMBL/GenBank/DDBJ whole genome shotgun (WGS) entry which is preliminary data.</text>
</comment>
<gene>
    <name evidence="2" type="ORF">DLJ53_33850</name>
</gene>
<sequence>MLALTGVLFSLALACAMPFAGLAAMAAVIIGLRRAVAASLLAWAMNQVLGYGVQGYPVTADSIGWGIALGVSAAAATVAAHFATRSTRGALLLPAALIGAFAAQQSTVFAARLVLPSHPDAF</sequence>